<dbReference type="AlphaFoldDB" id="A0A3B0UCG3"/>
<accession>A0A3B0UCG3</accession>
<proteinExistence type="predicted"/>
<reference evidence="1" key="1">
    <citation type="submission" date="2018-06" db="EMBL/GenBank/DDBJ databases">
        <authorList>
            <person name="Zhirakovskaya E."/>
        </authorList>
    </citation>
    <scope>NUCLEOTIDE SEQUENCE</scope>
</reference>
<sequence length="456" mass="53382">MIAKNEVLKMATGLSLNPDTVEKDYILGWILFGINNHPTISSWAFKGGTSLKKCYFETFRFSEDLDFTLTDKTHVAEDFLRETFNHIADQLSEEVGIEFFKDRFRFKIIEKGNDKFSAQGKIHYNGPLQRKHGVATIKLDLTTDELLVLKTTKNKVHHPYSDEPDKGIYANCYAFEEVVAEKIRALAQRARPRDLYDVVHFFRNRDMINDPRLVYNVLKKKCDYKEMDVPTFQTIEDHEKLRELEEQWENMLAHQLTHLPPMESFWADLAPFFDWLKGKLLEEKLVSISTKTGEAIFNTERIDNAYSIDSVLHRIQFAAANRVCVKLRYNNRDRTVEPLSFRTARNGNRLFYGFEREAEHPKAYSITNIQSVEITDLPYVEKYPVEISATGYISMPPVRRESFSCRPSLSSPKYRYECPVCERYFYHKSHNPKLNPHKDKDGWQCSGRRGVYIDYD</sequence>
<dbReference type="PROSITE" id="PS52050">
    <property type="entry name" value="WYL"/>
    <property type="match status" value="1"/>
</dbReference>
<gene>
    <name evidence="1" type="ORF">MNBD_BACTEROID06-302</name>
</gene>
<evidence type="ECO:0000313" key="1">
    <source>
        <dbReference type="EMBL" id="VAW26770.1"/>
    </source>
</evidence>
<name>A0A3B0UCG3_9ZZZZ</name>
<organism evidence="1">
    <name type="scientific">hydrothermal vent metagenome</name>
    <dbReference type="NCBI Taxonomy" id="652676"/>
    <lineage>
        <taxon>unclassified sequences</taxon>
        <taxon>metagenomes</taxon>
        <taxon>ecological metagenomes</taxon>
    </lineage>
</organism>
<protein>
    <recommendedName>
        <fullName evidence="2">WYL domain-containing protein</fullName>
    </recommendedName>
</protein>
<evidence type="ECO:0008006" key="2">
    <source>
        <dbReference type="Google" id="ProtNLM"/>
    </source>
</evidence>
<dbReference type="InterPro" id="IPR014942">
    <property type="entry name" value="AbiEii"/>
</dbReference>
<dbReference type="EMBL" id="UOES01000136">
    <property type="protein sequence ID" value="VAW26770.1"/>
    <property type="molecule type" value="Genomic_DNA"/>
</dbReference>
<dbReference type="Pfam" id="PF08843">
    <property type="entry name" value="AbiEii"/>
    <property type="match status" value="1"/>
</dbReference>
<dbReference type="Gene3D" id="3.10.450.620">
    <property type="entry name" value="JHP933, nucleotidyltransferase-like core domain"/>
    <property type="match status" value="1"/>
</dbReference>